<dbReference type="PANTHER" id="PTHR45138">
    <property type="entry name" value="REGULATORY COMPONENTS OF SENSORY TRANSDUCTION SYSTEM"/>
    <property type="match status" value="1"/>
</dbReference>
<dbReference type="InterPro" id="IPR029016">
    <property type="entry name" value="GAF-like_dom_sf"/>
</dbReference>
<dbReference type="InterPro" id="IPR043128">
    <property type="entry name" value="Rev_trsase/Diguanyl_cyclase"/>
</dbReference>
<evidence type="ECO:0000259" key="4">
    <source>
        <dbReference type="PROSITE" id="PS50887"/>
    </source>
</evidence>
<evidence type="ECO:0000256" key="1">
    <source>
        <dbReference type="ARBA" id="ARBA00001946"/>
    </source>
</evidence>
<sequence>MNNYEFLDPVMPGDPSVEMTAITTDQFESILNIQQKILNFIAQDRKENDILDELCTLSEVMLESSVASIMLLNPNTESLSLVSAPSIPEDSHHLLYGVLPNSGNGSCATAFAHGRPAYVNDTSTDDRWRNARDLANSFEIKSCWSMPVYNRDGRVIGTFALSSAKQRRPSTFHDRLLKMCSSAVSILLERKELRRLSVTDKLTGLWNRVKLDQGLHAQRASYSVYQETYSVMIIDIDHFKHINDNYGHNVGDTVLSGIAEVLRDNIRPRDLLGRWGGEEFMVLLPDSGNGKALEIGEEIRMAVRNHSFGLAGDLTVSIGICEVKENLRTLEVVDRADRALYRAKASGRDRVCMFYKNKGKRPSNIVDINKKAAATAL</sequence>
<dbReference type="OrthoDB" id="5621267at2"/>
<dbReference type="RefSeq" id="WP_109839992.1">
    <property type="nucleotide sequence ID" value="NZ_QGKM01000125.1"/>
</dbReference>
<evidence type="ECO:0000256" key="2">
    <source>
        <dbReference type="ARBA" id="ARBA00012528"/>
    </source>
</evidence>
<dbReference type="InterPro" id="IPR050469">
    <property type="entry name" value="Diguanylate_Cyclase"/>
</dbReference>
<keyword evidence="6" id="KW-1185">Reference proteome</keyword>
<dbReference type="Gene3D" id="3.30.70.270">
    <property type="match status" value="1"/>
</dbReference>
<dbReference type="GO" id="GO:1902201">
    <property type="term" value="P:negative regulation of bacterial-type flagellum-dependent cell motility"/>
    <property type="evidence" value="ECO:0007669"/>
    <property type="project" value="TreeGrafter"/>
</dbReference>
<feature type="domain" description="GGDEF" evidence="4">
    <location>
        <begin position="227"/>
        <end position="356"/>
    </location>
</feature>
<dbReference type="Pfam" id="PF00990">
    <property type="entry name" value="GGDEF"/>
    <property type="match status" value="1"/>
</dbReference>
<comment type="catalytic activity">
    <reaction evidence="3">
        <text>2 GTP = 3',3'-c-di-GMP + 2 diphosphate</text>
        <dbReference type="Rhea" id="RHEA:24898"/>
        <dbReference type="ChEBI" id="CHEBI:33019"/>
        <dbReference type="ChEBI" id="CHEBI:37565"/>
        <dbReference type="ChEBI" id="CHEBI:58805"/>
        <dbReference type="EC" id="2.7.7.65"/>
    </reaction>
</comment>
<dbReference type="EC" id="2.7.7.65" evidence="2"/>
<dbReference type="GO" id="GO:0052621">
    <property type="term" value="F:diguanylate cyclase activity"/>
    <property type="evidence" value="ECO:0007669"/>
    <property type="project" value="UniProtKB-EC"/>
</dbReference>
<comment type="caution">
    <text evidence="5">The sequence shown here is derived from an EMBL/GenBank/DDBJ whole genome shotgun (WGS) entry which is preliminary data.</text>
</comment>
<dbReference type="Proteomes" id="UP000245539">
    <property type="component" value="Unassembled WGS sequence"/>
</dbReference>
<dbReference type="InterPro" id="IPR029787">
    <property type="entry name" value="Nucleotide_cyclase"/>
</dbReference>
<dbReference type="GO" id="GO:0005886">
    <property type="term" value="C:plasma membrane"/>
    <property type="evidence" value="ECO:0007669"/>
    <property type="project" value="TreeGrafter"/>
</dbReference>
<evidence type="ECO:0000256" key="3">
    <source>
        <dbReference type="ARBA" id="ARBA00034247"/>
    </source>
</evidence>
<dbReference type="InterPro" id="IPR000160">
    <property type="entry name" value="GGDEF_dom"/>
</dbReference>
<dbReference type="AlphaFoldDB" id="A0A317C1K3"/>
<evidence type="ECO:0000313" key="5">
    <source>
        <dbReference type="EMBL" id="PWQ92061.1"/>
    </source>
</evidence>
<dbReference type="PROSITE" id="PS50887">
    <property type="entry name" value="GGDEF"/>
    <property type="match status" value="1"/>
</dbReference>
<dbReference type="GO" id="GO:0043709">
    <property type="term" value="P:cell adhesion involved in single-species biofilm formation"/>
    <property type="evidence" value="ECO:0007669"/>
    <property type="project" value="TreeGrafter"/>
</dbReference>
<dbReference type="SUPFAM" id="SSF55073">
    <property type="entry name" value="Nucleotide cyclase"/>
    <property type="match status" value="1"/>
</dbReference>
<dbReference type="Gene3D" id="3.30.450.40">
    <property type="match status" value="1"/>
</dbReference>
<gene>
    <name evidence="5" type="ORF">DKW60_23040</name>
</gene>
<evidence type="ECO:0000313" key="6">
    <source>
        <dbReference type="Proteomes" id="UP000245539"/>
    </source>
</evidence>
<dbReference type="SUPFAM" id="SSF55781">
    <property type="entry name" value="GAF domain-like"/>
    <property type="match status" value="1"/>
</dbReference>
<dbReference type="Pfam" id="PF13185">
    <property type="entry name" value="GAF_2"/>
    <property type="match status" value="1"/>
</dbReference>
<accession>A0A317C1K3</accession>
<comment type="cofactor">
    <cofactor evidence="1">
        <name>Mg(2+)</name>
        <dbReference type="ChEBI" id="CHEBI:18420"/>
    </cofactor>
</comment>
<reference evidence="5 6" key="1">
    <citation type="submission" date="2018-05" db="EMBL/GenBank/DDBJ databases">
        <title>Leucothrix arctica sp. nov., isolated from Arctic seawater.</title>
        <authorList>
            <person name="Choi A."/>
            <person name="Baek K."/>
        </authorList>
    </citation>
    <scope>NUCLEOTIDE SEQUENCE [LARGE SCALE GENOMIC DNA]</scope>
    <source>
        <strain evidence="5 6">JCM 18388</strain>
    </source>
</reference>
<name>A0A317C1K3_9GAMM</name>
<dbReference type="PANTHER" id="PTHR45138:SF9">
    <property type="entry name" value="DIGUANYLATE CYCLASE DGCM-RELATED"/>
    <property type="match status" value="1"/>
</dbReference>
<organism evidence="5 6">
    <name type="scientific">Leucothrix pacifica</name>
    <dbReference type="NCBI Taxonomy" id="1247513"/>
    <lineage>
        <taxon>Bacteria</taxon>
        <taxon>Pseudomonadati</taxon>
        <taxon>Pseudomonadota</taxon>
        <taxon>Gammaproteobacteria</taxon>
        <taxon>Thiotrichales</taxon>
        <taxon>Thiotrichaceae</taxon>
        <taxon>Leucothrix</taxon>
    </lineage>
</organism>
<dbReference type="EMBL" id="QGKM01000125">
    <property type="protein sequence ID" value="PWQ92061.1"/>
    <property type="molecule type" value="Genomic_DNA"/>
</dbReference>
<dbReference type="SMART" id="SM00267">
    <property type="entry name" value="GGDEF"/>
    <property type="match status" value="1"/>
</dbReference>
<dbReference type="FunFam" id="3.30.70.270:FF:000001">
    <property type="entry name" value="Diguanylate cyclase domain protein"/>
    <property type="match status" value="1"/>
</dbReference>
<dbReference type="InterPro" id="IPR003018">
    <property type="entry name" value="GAF"/>
</dbReference>
<proteinExistence type="predicted"/>
<dbReference type="NCBIfam" id="TIGR00254">
    <property type="entry name" value="GGDEF"/>
    <property type="match status" value="1"/>
</dbReference>
<protein>
    <recommendedName>
        <fullName evidence="2">diguanylate cyclase</fullName>
        <ecNumber evidence="2">2.7.7.65</ecNumber>
    </recommendedName>
</protein>
<dbReference type="SMART" id="SM00065">
    <property type="entry name" value="GAF"/>
    <property type="match status" value="1"/>
</dbReference>
<dbReference type="CDD" id="cd01949">
    <property type="entry name" value="GGDEF"/>
    <property type="match status" value="1"/>
</dbReference>